<dbReference type="EMBL" id="AM114193">
    <property type="protein sequence ID" value="CAJ35596.1"/>
    <property type="molecule type" value="Genomic_DNA"/>
</dbReference>
<sequence>MQYTIETLWHFGPRKFRKAVASPICRSGYTLTSPAIPVPVLFDYVSLRGQVIKHPSAGVVPVVDLVCDGGPGTRKQFADDYVAVYDAFFDEKRDQLVPDCPGVVGRNVFDGHQLPENVMRRGGSFLDLASGKAVLARLRRHALLNSIFKRLDPALQPEKFGIVAFRWLLRSHPVPQHLVDEGRHLQLVLVAVDPLEDIVGKRNADLPHVPPVMRAPVRGCHKGSFTPRNHICIHQPKRPNATYASTVTYMLRTR</sequence>
<protein>
    <submittedName>
        <fullName evidence="1">Uncharacterized protein</fullName>
    </submittedName>
</protein>
<name>Q0W7P7_METAR</name>
<gene>
    <name evidence="1" type="ORF">RCIX93</name>
</gene>
<evidence type="ECO:0000313" key="2">
    <source>
        <dbReference type="Proteomes" id="UP000000663"/>
    </source>
</evidence>
<proteinExistence type="predicted"/>
<dbReference type="KEGG" id="rci:RCIX93"/>
<dbReference type="Proteomes" id="UP000000663">
    <property type="component" value="Chromosome"/>
</dbReference>
<evidence type="ECO:0000313" key="1">
    <source>
        <dbReference type="EMBL" id="CAJ35596.1"/>
    </source>
</evidence>
<dbReference type="AlphaFoldDB" id="Q0W7P7"/>
<reference evidence="1 2" key="1">
    <citation type="journal article" date="2006" name="Science">
        <title>Genome of rice cluster I archaea -- the key methane producers in the rice rhizosphere.</title>
        <authorList>
            <person name="Erkel C."/>
            <person name="Kube M."/>
            <person name="Reinhardt R."/>
            <person name="Liesack W."/>
        </authorList>
    </citation>
    <scope>NUCLEOTIDE SEQUENCE [LARGE SCALE GENOMIC DNA]</scope>
    <source>
        <strain evidence="2">DSM 22066 / NBRC 105507 / MRE50</strain>
    </source>
</reference>
<keyword evidence="2" id="KW-1185">Reference proteome</keyword>
<accession>Q0W7P7</accession>
<organism evidence="1 2">
    <name type="scientific">Methanocella arvoryzae (strain DSM 22066 / NBRC 105507 / MRE50)</name>
    <dbReference type="NCBI Taxonomy" id="351160"/>
    <lineage>
        <taxon>Archaea</taxon>
        <taxon>Methanobacteriati</taxon>
        <taxon>Methanobacteriota</taxon>
        <taxon>Stenosarchaea group</taxon>
        <taxon>Methanomicrobia</taxon>
        <taxon>Methanocellales</taxon>
        <taxon>Methanocellaceae</taxon>
        <taxon>Methanocella</taxon>
    </lineage>
</organism>